<sequence length="90" mass="10480">MFSYEIMVLGGVMRMDIVLDNRCRENSLFEEPGEQGQNREEVPMVQRTLREYALPTPDVMRGSVEQWTNNANNFEHSGDSKYIAIQKEHD</sequence>
<protein>
    <submittedName>
        <fullName evidence="1">Uncharacterized protein</fullName>
    </submittedName>
</protein>
<accession>A0ABR0NGK3</accession>
<proteinExistence type="predicted"/>
<dbReference type="Proteomes" id="UP001358586">
    <property type="component" value="Chromosome 10"/>
</dbReference>
<organism evidence="1 2">
    <name type="scientific">Gossypium arboreum</name>
    <name type="common">Tree cotton</name>
    <name type="synonym">Gossypium nanking</name>
    <dbReference type="NCBI Taxonomy" id="29729"/>
    <lineage>
        <taxon>Eukaryota</taxon>
        <taxon>Viridiplantae</taxon>
        <taxon>Streptophyta</taxon>
        <taxon>Embryophyta</taxon>
        <taxon>Tracheophyta</taxon>
        <taxon>Spermatophyta</taxon>
        <taxon>Magnoliopsida</taxon>
        <taxon>eudicotyledons</taxon>
        <taxon>Gunneridae</taxon>
        <taxon>Pentapetalae</taxon>
        <taxon>rosids</taxon>
        <taxon>malvids</taxon>
        <taxon>Malvales</taxon>
        <taxon>Malvaceae</taxon>
        <taxon>Malvoideae</taxon>
        <taxon>Gossypium</taxon>
    </lineage>
</organism>
<evidence type="ECO:0000313" key="2">
    <source>
        <dbReference type="Proteomes" id="UP001358586"/>
    </source>
</evidence>
<name>A0ABR0NGK3_GOSAR</name>
<comment type="caution">
    <text evidence="1">The sequence shown here is derived from an EMBL/GenBank/DDBJ whole genome shotgun (WGS) entry which is preliminary data.</text>
</comment>
<evidence type="ECO:0000313" key="1">
    <source>
        <dbReference type="EMBL" id="KAK5794139.1"/>
    </source>
</evidence>
<dbReference type="EMBL" id="JARKNE010000010">
    <property type="protein sequence ID" value="KAK5794139.1"/>
    <property type="molecule type" value="Genomic_DNA"/>
</dbReference>
<keyword evidence="2" id="KW-1185">Reference proteome</keyword>
<gene>
    <name evidence="1" type="ORF">PVK06_035346</name>
</gene>
<reference evidence="1 2" key="1">
    <citation type="submission" date="2023-03" db="EMBL/GenBank/DDBJ databases">
        <title>WGS of Gossypium arboreum.</title>
        <authorList>
            <person name="Yu D."/>
        </authorList>
    </citation>
    <scope>NUCLEOTIDE SEQUENCE [LARGE SCALE GENOMIC DNA]</scope>
    <source>
        <tissue evidence="1">Leaf</tissue>
    </source>
</reference>